<dbReference type="OrthoDB" id="188035at2759"/>
<evidence type="ECO:0000256" key="1">
    <source>
        <dbReference type="SAM" id="MobiDB-lite"/>
    </source>
</evidence>
<dbReference type="PANTHER" id="PTHR18640">
    <property type="entry name" value="SOLUTE CARRIER FAMILY 10 MEMBER 7"/>
    <property type="match status" value="1"/>
</dbReference>
<evidence type="ECO:0008006" key="5">
    <source>
        <dbReference type="Google" id="ProtNLM"/>
    </source>
</evidence>
<evidence type="ECO:0000256" key="2">
    <source>
        <dbReference type="SAM" id="Phobius"/>
    </source>
</evidence>
<dbReference type="InterPro" id="IPR038770">
    <property type="entry name" value="Na+/solute_symporter_sf"/>
</dbReference>
<keyword evidence="2" id="KW-0812">Transmembrane</keyword>
<dbReference type="PIRSF" id="PIRSF026166">
    <property type="entry name" value="UCP026166"/>
    <property type="match status" value="1"/>
</dbReference>
<gene>
    <name evidence="3" type="ORF">GOMPHAMPRED_006546</name>
</gene>
<dbReference type="Pfam" id="PF13593">
    <property type="entry name" value="SBF_like"/>
    <property type="match status" value="1"/>
</dbReference>
<dbReference type="AlphaFoldDB" id="A0A8H3FU54"/>
<feature type="transmembrane region" description="Helical" evidence="2">
    <location>
        <begin position="299"/>
        <end position="323"/>
    </location>
</feature>
<evidence type="ECO:0000313" key="3">
    <source>
        <dbReference type="EMBL" id="CAF9932306.1"/>
    </source>
</evidence>
<dbReference type="GO" id="GO:0005886">
    <property type="term" value="C:plasma membrane"/>
    <property type="evidence" value="ECO:0007669"/>
    <property type="project" value="TreeGrafter"/>
</dbReference>
<feature type="transmembrane region" description="Helical" evidence="2">
    <location>
        <begin position="270"/>
        <end position="287"/>
    </location>
</feature>
<feature type="transmembrane region" description="Helical" evidence="2">
    <location>
        <begin position="156"/>
        <end position="178"/>
    </location>
</feature>
<dbReference type="Gene3D" id="1.20.1530.20">
    <property type="match status" value="1"/>
</dbReference>
<reference evidence="3" key="1">
    <citation type="submission" date="2021-03" db="EMBL/GenBank/DDBJ databases">
        <authorList>
            <person name="Tagirdzhanova G."/>
        </authorList>
    </citation>
    <scope>NUCLEOTIDE SEQUENCE</scope>
</reference>
<feature type="transmembrane region" description="Helical" evidence="2">
    <location>
        <begin position="335"/>
        <end position="354"/>
    </location>
</feature>
<name>A0A8H3FU54_9LECA</name>
<feature type="transmembrane region" description="Helical" evidence="2">
    <location>
        <begin position="198"/>
        <end position="219"/>
    </location>
</feature>
<feature type="region of interest" description="Disordered" evidence="1">
    <location>
        <begin position="1"/>
        <end position="44"/>
    </location>
</feature>
<protein>
    <recommendedName>
        <fullName evidence="5">Sodium bile acid symporter family protein</fullName>
    </recommendedName>
</protein>
<evidence type="ECO:0000313" key="4">
    <source>
        <dbReference type="Proteomes" id="UP000664169"/>
    </source>
</evidence>
<feature type="transmembrane region" description="Helical" evidence="2">
    <location>
        <begin position="94"/>
        <end position="112"/>
    </location>
</feature>
<dbReference type="PANTHER" id="PTHR18640:SF5">
    <property type="entry name" value="SODIUM_BILE ACID COTRANSPORTER 7"/>
    <property type="match status" value="1"/>
</dbReference>
<dbReference type="EMBL" id="CAJPDQ010000043">
    <property type="protein sequence ID" value="CAF9932306.1"/>
    <property type="molecule type" value="Genomic_DNA"/>
</dbReference>
<accession>A0A8H3FU54</accession>
<feature type="transmembrane region" description="Helical" evidence="2">
    <location>
        <begin position="65"/>
        <end position="82"/>
    </location>
</feature>
<feature type="transmembrane region" description="Helical" evidence="2">
    <location>
        <begin position="374"/>
        <end position="395"/>
    </location>
</feature>
<keyword evidence="2" id="KW-0472">Membrane</keyword>
<sequence length="417" mass="46037">MTTQIDSNLQAGRMASKSNPVPQDDANSLASVNTERDYQDGPVPKPGFNLSKSFRVLASYLKEQWFLLTLGVLIAIASQRQVPEAHQELKETVVTYLCVAIIFLITGCTLPTRVLLANYSRWKIHIFVQIQCFLMTSATVFAVVSATATNRHFMDAGLLIGMILTGVVPTTISSNVVLTRQANGNTALTVVQSTLGNLLGPFIVPLLLQMYTGTGAWYTDFLPSNSGDYGAVYQRVFKQLGLSLFLPLFVGQVLQNVFPRATETVMKKWGISKLSSFCLLIIIWSTYDQAFQSGAFNTLPASNIVFVVFMSIAFFIIWLTIAFTTARLWLPREDVVAVCYCVPAKTPAMGVPLVQTIYFGLSRFDQSKLQIPMVFFQGLQIAGGSLLIGAFRWWVGRDSAKPKFQGNNESDAQEQSV</sequence>
<feature type="transmembrane region" description="Helical" evidence="2">
    <location>
        <begin position="239"/>
        <end position="258"/>
    </location>
</feature>
<comment type="caution">
    <text evidence="3">The sequence shown here is derived from an EMBL/GenBank/DDBJ whole genome shotgun (WGS) entry which is preliminary data.</text>
</comment>
<feature type="transmembrane region" description="Helical" evidence="2">
    <location>
        <begin position="124"/>
        <end position="144"/>
    </location>
</feature>
<dbReference type="Proteomes" id="UP000664169">
    <property type="component" value="Unassembled WGS sequence"/>
</dbReference>
<keyword evidence="4" id="KW-1185">Reference proteome</keyword>
<dbReference type="InterPro" id="IPR016833">
    <property type="entry name" value="Put_Na-Bile_cotransptr"/>
</dbReference>
<organism evidence="3 4">
    <name type="scientific">Gomphillus americanus</name>
    <dbReference type="NCBI Taxonomy" id="1940652"/>
    <lineage>
        <taxon>Eukaryota</taxon>
        <taxon>Fungi</taxon>
        <taxon>Dikarya</taxon>
        <taxon>Ascomycota</taxon>
        <taxon>Pezizomycotina</taxon>
        <taxon>Lecanoromycetes</taxon>
        <taxon>OSLEUM clade</taxon>
        <taxon>Ostropomycetidae</taxon>
        <taxon>Ostropales</taxon>
        <taxon>Graphidaceae</taxon>
        <taxon>Gomphilloideae</taxon>
        <taxon>Gomphillus</taxon>
    </lineage>
</organism>
<keyword evidence="2" id="KW-1133">Transmembrane helix</keyword>
<feature type="compositionally biased region" description="Polar residues" evidence="1">
    <location>
        <begin position="1"/>
        <end position="33"/>
    </location>
</feature>
<proteinExistence type="predicted"/>